<evidence type="ECO:0000256" key="9">
    <source>
        <dbReference type="ARBA" id="ARBA00050687"/>
    </source>
</evidence>
<accession>F0RCD0</accession>
<comment type="pathway">
    <text evidence="1 10">Purine metabolism; IMP biosynthesis via de novo pathway; IMP from 5-formamido-1-(5-phospho-D-ribosyl)imidazole-4-carboxamide: step 1/1.</text>
</comment>
<dbReference type="EC" id="3.5.4.10" evidence="10"/>
<keyword evidence="4 10" id="KW-0808">Transferase</keyword>
<evidence type="ECO:0000256" key="2">
    <source>
        <dbReference type="ARBA" id="ARBA00004954"/>
    </source>
</evidence>
<dbReference type="PIRSF" id="PIRSF000414">
    <property type="entry name" value="AICARFT_IMPCHas"/>
    <property type="match status" value="1"/>
</dbReference>
<dbReference type="EC" id="2.1.2.3" evidence="10"/>
<dbReference type="GO" id="GO:0003937">
    <property type="term" value="F:IMP cyclohydrolase activity"/>
    <property type="evidence" value="ECO:0007669"/>
    <property type="project" value="UniProtKB-UniRule"/>
</dbReference>
<dbReference type="CDD" id="cd01421">
    <property type="entry name" value="IMPCH"/>
    <property type="match status" value="1"/>
</dbReference>
<dbReference type="SMART" id="SM00851">
    <property type="entry name" value="MGS"/>
    <property type="match status" value="1"/>
</dbReference>
<dbReference type="UniPathway" id="UPA00074">
    <property type="reaction ID" value="UER00133"/>
</dbReference>
<dbReference type="HOGENOM" id="CLU_016316_5_2_10"/>
<dbReference type="OrthoDB" id="9802065at2"/>
<comment type="catalytic activity">
    <reaction evidence="8 10">
        <text>(6R)-10-formyltetrahydrofolate + 5-amino-1-(5-phospho-beta-D-ribosyl)imidazole-4-carboxamide = 5-formamido-1-(5-phospho-D-ribosyl)imidazole-4-carboxamide + (6S)-5,6,7,8-tetrahydrofolate</text>
        <dbReference type="Rhea" id="RHEA:22192"/>
        <dbReference type="ChEBI" id="CHEBI:57453"/>
        <dbReference type="ChEBI" id="CHEBI:58467"/>
        <dbReference type="ChEBI" id="CHEBI:58475"/>
        <dbReference type="ChEBI" id="CHEBI:195366"/>
        <dbReference type="EC" id="2.1.2.3"/>
    </reaction>
</comment>
<protein>
    <recommendedName>
        <fullName evidence="10">Bifunctional purine biosynthesis protein PurH</fullName>
    </recommendedName>
    <domain>
        <recommendedName>
            <fullName evidence="10">Phosphoribosylaminoimidazolecarboxamide formyltransferase</fullName>
            <ecNumber evidence="10">2.1.2.3</ecNumber>
        </recommendedName>
        <alternativeName>
            <fullName evidence="10">AICAR transformylase</fullName>
        </alternativeName>
    </domain>
    <domain>
        <recommendedName>
            <fullName evidence="10">IMP cyclohydrolase</fullName>
            <ecNumber evidence="10">3.5.4.10</ecNumber>
        </recommendedName>
        <alternativeName>
            <fullName evidence="10">ATIC</fullName>
        </alternativeName>
        <alternativeName>
            <fullName evidence="10">IMP synthase</fullName>
        </alternativeName>
        <alternativeName>
            <fullName evidence="10">Inosinicase</fullName>
        </alternativeName>
    </domain>
</protein>
<evidence type="ECO:0000256" key="1">
    <source>
        <dbReference type="ARBA" id="ARBA00004844"/>
    </source>
</evidence>
<feature type="domain" description="MGS-like" evidence="11">
    <location>
        <begin position="1"/>
        <end position="149"/>
    </location>
</feature>
<dbReference type="FunFam" id="3.40.140.20:FF:000001">
    <property type="entry name" value="Bifunctional purine biosynthesis protein PurH"/>
    <property type="match status" value="1"/>
</dbReference>
<name>F0RCD0_CELLC</name>
<evidence type="ECO:0000313" key="12">
    <source>
        <dbReference type="EMBL" id="ADY28607.1"/>
    </source>
</evidence>
<reference evidence="12 13" key="1">
    <citation type="journal article" date="2011" name="Stand. Genomic Sci.">
        <title>Complete genome sequence of Cellulophaga lytica type strain (LIM- 21).</title>
        <authorList>
            <person name="Pati A."/>
            <person name="Abt B."/>
            <person name="Teshima H."/>
            <person name="Nolan M."/>
            <person name="Lapidus A."/>
            <person name="Lucas S."/>
            <person name="Hammon N."/>
            <person name="Deshpande S."/>
            <person name="Cheng J.F."/>
            <person name="Tapia R."/>
            <person name="Han C."/>
            <person name="Goodwin L."/>
            <person name="Pitluck S."/>
            <person name="Liolios K."/>
            <person name="Pagani I."/>
            <person name="Mavromatis K."/>
            <person name="Ovchinikova G."/>
            <person name="Chen A."/>
            <person name="Palaniappan K."/>
            <person name="Land M."/>
            <person name="Hauser L."/>
            <person name="Jeffries C.D."/>
            <person name="Detter J.C."/>
            <person name="Brambilla E.M."/>
            <person name="Kannan K.P."/>
            <person name="Rohde M."/>
            <person name="Spring S."/>
            <person name="Goker M."/>
            <person name="Woyke T."/>
            <person name="Bristow J."/>
            <person name="Eisen J.A."/>
            <person name="Markowitz V."/>
            <person name="Hugenholtz P."/>
            <person name="Kyrpides N.C."/>
            <person name="Klenk H.P."/>
            <person name="Ivanova N."/>
        </authorList>
    </citation>
    <scope>NUCLEOTIDE SEQUENCE [LARGE SCALE GENOMIC DNA]</scope>
    <source>
        <strain evidence="13">ATCC 23178 / DSM 7489 / JCM 8516 / NBRC 14961 / NCIMB 1423 / VKM B-1433 / Cy l20</strain>
    </source>
</reference>
<dbReference type="SUPFAM" id="SSF53927">
    <property type="entry name" value="Cytidine deaminase-like"/>
    <property type="match status" value="1"/>
</dbReference>
<keyword evidence="13" id="KW-1185">Reference proteome</keyword>
<evidence type="ECO:0000256" key="3">
    <source>
        <dbReference type="ARBA" id="ARBA00007667"/>
    </source>
</evidence>
<dbReference type="KEGG" id="cly:Celly_0775"/>
<evidence type="ECO:0000259" key="11">
    <source>
        <dbReference type="PROSITE" id="PS51855"/>
    </source>
</evidence>
<proteinExistence type="inferred from homology"/>
<comment type="catalytic activity">
    <reaction evidence="9 10">
        <text>IMP + H2O = 5-formamido-1-(5-phospho-D-ribosyl)imidazole-4-carboxamide</text>
        <dbReference type="Rhea" id="RHEA:18445"/>
        <dbReference type="ChEBI" id="CHEBI:15377"/>
        <dbReference type="ChEBI" id="CHEBI:58053"/>
        <dbReference type="ChEBI" id="CHEBI:58467"/>
        <dbReference type="EC" id="3.5.4.10"/>
    </reaction>
</comment>
<evidence type="ECO:0000256" key="10">
    <source>
        <dbReference type="HAMAP-Rule" id="MF_00139"/>
    </source>
</evidence>
<evidence type="ECO:0000256" key="8">
    <source>
        <dbReference type="ARBA" id="ARBA00050488"/>
    </source>
</evidence>
<dbReference type="GO" id="GO:0006189">
    <property type="term" value="P:'de novo' IMP biosynthetic process"/>
    <property type="evidence" value="ECO:0007669"/>
    <property type="project" value="UniProtKB-UniRule"/>
</dbReference>
<dbReference type="eggNOG" id="COG0138">
    <property type="taxonomic scope" value="Bacteria"/>
</dbReference>
<keyword evidence="5 10" id="KW-0658">Purine biosynthesis</keyword>
<dbReference type="NCBIfam" id="NF002049">
    <property type="entry name" value="PRK00881.1"/>
    <property type="match status" value="1"/>
</dbReference>
<dbReference type="InterPro" id="IPR036914">
    <property type="entry name" value="MGS-like_dom_sf"/>
</dbReference>
<gene>
    <name evidence="10" type="primary">purH</name>
    <name evidence="12" type="ordered locus">Celly_0775</name>
</gene>
<dbReference type="EMBL" id="CP002534">
    <property type="protein sequence ID" value="ADY28607.1"/>
    <property type="molecule type" value="Genomic_DNA"/>
</dbReference>
<comment type="similarity">
    <text evidence="3 10">Belongs to the PurH family.</text>
</comment>
<keyword evidence="7 10" id="KW-0511">Multifunctional enzyme</keyword>
<keyword evidence="6 10" id="KW-0378">Hydrolase</keyword>
<comment type="domain">
    <text evidence="10">The IMP cyclohydrolase activity resides in the N-terminal region.</text>
</comment>
<evidence type="ECO:0000256" key="4">
    <source>
        <dbReference type="ARBA" id="ARBA00022679"/>
    </source>
</evidence>
<dbReference type="SMART" id="SM00798">
    <property type="entry name" value="AICARFT_IMPCHas"/>
    <property type="match status" value="1"/>
</dbReference>
<dbReference type="InterPro" id="IPR002695">
    <property type="entry name" value="PurH-like"/>
</dbReference>
<dbReference type="FunFam" id="3.40.140.20:FF:000005">
    <property type="entry name" value="Bifunctional purine biosynthesis protein PurH"/>
    <property type="match status" value="1"/>
</dbReference>
<dbReference type="Gene3D" id="3.40.140.20">
    <property type="match status" value="2"/>
</dbReference>
<sequence length="510" mass="55795">MSTTKKATSALISVFHKDGLEPLVKKFNELGITIYSTGGTEKFIKELGIDVIPVEDVTSYPSILGGRVKTLHPKVFGGILNRQENENDQAQLAEFDIPQLDIVIVDLYPFEKTVASGAPEQDIIEKIDIGGISLIRAAAKNFKDVLCVSSMEDYSEVLDIITAGNGTTTIEDRKRFAAKSFNVSSHYDTAIFNYFNKEKEETVLKISETNGKVLRYGENPHQKGFFFGDFEAMFNKLHGKELSYNNLLDVDAAVNLMGEFKNDEPTFAILKHNNACGLASRETLHQAYVDALAGDPVSAFGGVLIANKEIDLATAEEIHKLFCEVVIAPSYAADALEVLKGKKNRIILVQNDVALPETLVRTCLNGVLVQDKDHKTDTVADLQNATDTKPTAEEIEDLIFASKLCKHTKSNTIVLAKGKQLCASGTGQTSRVDALNQAIHKAKSFNFDLNGAVMASDAFFPFPDCVEIAGTNGITSVIQPGGSIKDQLSIDYCNENKISMVMTGTRHFKH</sequence>
<dbReference type="InterPro" id="IPR024051">
    <property type="entry name" value="AICAR_Tfase_dup_dom_sf"/>
</dbReference>
<dbReference type="Pfam" id="PF01808">
    <property type="entry name" value="AICARFT_IMPCHas"/>
    <property type="match status" value="1"/>
</dbReference>
<evidence type="ECO:0000256" key="7">
    <source>
        <dbReference type="ARBA" id="ARBA00023268"/>
    </source>
</evidence>
<evidence type="ECO:0000256" key="5">
    <source>
        <dbReference type="ARBA" id="ARBA00022755"/>
    </source>
</evidence>
<evidence type="ECO:0000256" key="6">
    <source>
        <dbReference type="ARBA" id="ARBA00022801"/>
    </source>
</evidence>
<dbReference type="RefSeq" id="WP_013620355.1">
    <property type="nucleotide sequence ID" value="NC_015167.1"/>
</dbReference>
<evidence type="ECO:0000313" key="13">
    <source>
        <dbReference type="Proteomes" id="UP000007487"/>
    </source>
</evidence>
<dbReference type="STRING" id="867900.Celly_0775"/>
<dbReference type="FunFam" id="3.40.50.1380:FF:000001">
    <property type="entry name" value="Bifunctional purine biosynthesis protein PurH"/>
    <property type="match status" value="1"/>
</dbReference>
<organism evidence="12 13">
    <name type="scientific">Cellulophaga lytica (strain ATCC 23178 / DSM 7489 / JCM 8516 / NBRC 14961 / NCIMB 1423 / VKM B-1433 / Cy l20)</name>
    <dbReference type="NCBI Taxonomy" id="867900"/>
    <lineage>
        <taxon>Bacteria</taxon>
        <taxon>Pseudomonadati</taxon>
        <taxon>Bacteroidota</taxon>
        <taxon>Flavobacteriia</taxon>
        <taxon>Flavobacteriales</taxon>
        <taxon>Flavobacteriaceae</taxon>
        <taxon>Cellulophaga</taxon>
    </lineage>
</organism>
<dbReference type="PROSITE" id="PS51855">
    <property type="entry name" value="MGS"/>
    <property type="match status" value="1"/>
</dbReference>
<comment type="pathway">
    <text evidence="2 10">Purine metabolism; IMP biosynthesis via de novo pathway; 5-formamido-1-(5-phospho-D-ribosyl)imidazole-4-carboxamide from 5-amino-1-(5-phospho-D-ribosyl)imidazole-4-carboxamide (10-formyl THF route): step 1/1.</text>
</comment>
<dbReference type="PANTHER" id="PTHR11692:SF0">
    <property type="entry name" value="BIFUNCTIONAL PURINE BIOSYNTHESIS PROTEIN ATIC"/>
    <property type="match status" value="1"/>
</dbReference>
<dbReference type="GO" id="GO:0004643">
    <property type="term" value="F:phosphoribosylaminoimidazolecarboxamide formyltransferase activity"/>
    <property type="evidence" value="ECO:0007669"/>
    <property type="project" value="UniProtKB-UniRule"/>
</dbReference>
<dbReference type="PANTHER" id="PTHR11692">
    <property type="entry name" value="BIFUNCTIONAL PURINE BIOSYNTHESIS PROTEIN PURH"/>
    <property type="match status" value="1"/>
</dbReference>
<dbReference type="InterPro" id="IPR016193">
    <property type="entry name" value="Cytidine_deaminase-like"/>
</dbReference>
<dbReference type="SUPFAM" id="SSF52335">
    <property type="entry name" value="Methylglyoxal synthase-like"/>
    <property type="match status" value="1"/>
</dbReference>
<dbReference type="AlphaFoldDB" id="F0RCD0"/>
<dbReference type="Gene3D" id="3.40.50.1380">
    <property type="entry name" value="Methylglyoxal synthase-like domain"/>
    <property type="match status" value="1"/>
</dbReference>
<dbReference type="HAMAP" id="MF_00139">
    <property type="entry name" value="PurH"/>
    <property type="match status" value="1"/>
</dbReference>
<dbReference type="Pfam" id="PF02142">
    <property type="entry name" value="MGS"/>
    <property type="match status" value="1"/>
</dbReference>
<dbReference type="GO" id="GO:0005829">
    <property type="term" value="C:cytosol"/>
    <property type="evidence" value="ECO:0007669"/>
    <property type="project" value="TreeGrafter"/>
</dbReference>
<dbReference type="InterPro" id="IPR011607">
    <property type="entry name" value="MGS-like_dom"/>
</dbReference>
<dbReference type="Proteomes" id="UP000007487">
    <property type="component" value="Chromosome"/>
</dbReference>